<dbReference type="AlphaFoldDB" id="A0A6G0JEI5"/>
<sequence>DDDQPDFCFEVDPDDSSYEDGDDDGMQARGDAAVAGSTGGESLGSGESLDDESTVSSRSMRRGEFLDLLTSPLGMEGLDDLAHTPHPAPGRAGPSAPRSGSGGPPPSRKAAVNATSGGASLPTQQPATEAAATVSRDDLEAARYPKLQTSSNRLGGTDLPSFRDTVGAKRTREDEKDTAEAKRIRAMKATTALKSKLDGIESNASSMRGSILETLLVLREESERKADARLLEEKADAEARRREDKLEREDRARRDREEARARTQDLLLLIGALTKKA</sequence>
<protein>
    <submittedName>
        <fullName evidence="2">Uncharacterized protein</fullName>
    </submittedName>
</protein>
<proteinExistence type="predicted"/>
<feature type="region of interest" description="Disordered" evidence="1">
    <location>
        <begin position="229"/>
        <end position="260"/>
    </location>
</feature>
<evidence type="ECO:0000313" key="3">
    <source>
        <dbReference type="Proteomes" id="UP000488956"/>
    </source>
</evidence>
<feature type="compositionally biased region" description="Basic and acidic residues" evidence="1">
    <location>
        <begin position="166"/>
        <end position="181"/>
    </location>
</feature>
<name>A0A6G0JEI5_9STRA</name>
<dbReference type="PANTHER" id="PTHR34409:SF1">
    <property type="entry name" value="MYB-LIKE DOMAIN-CONTAINING PROTEIN"/>
    <property type="match status" value="1"/>
</dbReference>
<organism evidence="2 3">
    <name type="scientific">Phytophthora fragariae</name>
    <dbReference type="NCBI Taxonomy" id="53985"/>
    <lineage>
        <taxon>Eukaryota</taxon>
        <taxon>Sar</taxon>
        <taxon>Stramenopiles</taxon>
        <taxon>Oomycota</taxon>
        <taxon>Peronosporomycetes</taxon>
        <taxon>Peronosporales</taxon>
        <taxon>Peronosporaceae</taxon>
        <taxon>Phytophthora</taxon>
    </lineage>
</organism>
<comment type="caution">
    <text evidence="2">The sequence shown here is derived from an EMBL/GenBank/DDBJ whole genome shotgun (WGS) entry which is preliminary data.</text>
</comment>
<feature type="compositionally biased region" description="Acidic residues" evidence="1">
    <location>
        <begin position="1"/>
        <end position="25"/>
    </location>
</feature>
<dbReference type="Proteomes" id="UP000488956">
    <property type="component" value="Unassembled WGS sequence"/>
</dbReference>
<gene>
    <name evidence="2" type="ORF">PF010_g32428</name>
</gene>
<feature type="compositionally biased region" description="Low complexity" evidence="1">
    <location>
        <begin position="122"/>
        <end position="133"/>
    </location>
</feature>
<evidence type="ECO:0000256" key="1">
    <source>
        <dbReference type="SAM" id="MobiDB-lite"/>
    </source>
</evidence>
<feature type="region of interest" description="Disordered" evidence="1">
    <location>
        <begin position="1"/>
        <end position="63"/>
    </location>
</feature>
<accession>A0A6G0JEI5</accession>
<feature type="region of interest" description="Disordered" evidence="1">
    <location>
        <begin position="75"/>
        <end position="181"/>
    </location>
</feature>
<evidence type="ECO:0000313" key="2">
    <source>
        <dbReference type="EMBL" id="KAE9054687.1"/>
    </source>
</evidence>
<reference evidence="2 3" key="1">
    <citation type="submission" date="2018-09" db="EMBL/GenBank/DDBJ databases">
        <title>Genomic investigation of the strawberry pathogen Phytophthora fragariae indicates pathogenicity is determined by transcriptional variation in three key races.</title>
        <authorList>
            <person name="Adams T.M."/>
            <person name="Armitage A.D."/>
            <person name="Sobczyk M.K."/>
            <person name="Bates H.J."/>
            <person name="Dunwell J.M."/>
            <person name="Nellist C.F."/>
            <person name="Harrison R.J."/>
        </authorList>
    </citation>
    <scope>NUCLEOTIDE SEQUENCE [LARGE SCALE GENOMIC DNA]</scope>
    <source>
        <strain evidence="2 3">ONT-3</strain>
    </source>
</reference>
<dbReference type="EMBL" id="QXFX01009396">
    <property type="protein sequence ID" value="KAE9054687.1"/>
    <property type="molecule type" value="Genomic_DNA"/>
</dbReference>
<feature type="non-terminal residue" evidence="2">
    <location>
        <position position="1"/>
    </location>
</feature>
<dbReference type="PANTHER" id="PTHR34409">
    <property type="entry name" value="SET DOMAIN-CONTAINING PROTEIN"/>
    <property type="match status" value="1"/>
</dbReference>
<feature type="compositionally biased region" description="Low complexity" evidence="1">
    <location>
        <begin position="89"/>
        <end position="99"/>
    </location>
</feature>